<dbReference type="AlphaFoldDB" id="A0A2K3DVW2"/>
<feature type="compositionally biased region" description="Low complexity" evidence="1">
    <location>
        <begin position="457"/>
        <end position="476"/>
    </location>
</feature>
<dbReference type="Proteomes" id="UP000006906">
    <property type="component" value="Chromosome 3"/>
</dbReference>
<dbReference type="PANTHER" id="PTHR33698">
    <property type="entry name" value="NUCLEAR TRANSPORT FACTOR 2 (NTF2)-LIKE PROTEIN"/>
    <property type="match status" value="1"/>
</dbReference>
<dbReference type="EMBL" id="CM008964">
    <property type="protein sequence ID" value="PNW84666.1"/>
    <property type="molecule type" value="Genomic_DNA"/>
</dbReference>
<feature type="region of interest" description="Disordered" evidence="1">
    <location>
        <begin position="307"/>
        <end position="359"/>
    </location>
</feature>
<feature type="compositionally biased region" description="Low complexity" evidence="1">
    <location>
        <begin position="252"/>
        <end position="274"/>
    </location>
</feature>
<feature type="compositionally biased region" description="Low complexity" evidence="1">
    <location>
        <begin position="490"/>
        <end position="501"/>
    </location>
</feature>
<dbReference type="GeneID" id="5723097"/>
<proteinExistence type="predicted"/>
<protein>
    <recommendedName>
        <fullName evidence="2">SnoaL-like domain-containing protein</fullName>
    </recommendedName>
</protein>
<dbReference type="InterPro" id="IPR037401">
    <property type="entry name" value="SnoaL-like"/>
</dbReference>
<dbReference type="InterPro" id="IPR032710">
    <property type="entry name" value="NTF2-like_dom_sf"/>
</dbReference>
<feature type="region of interest" description="Disordered" evidence="1">
    <location>
        <begin position="514"/>
        <end position="573"/>
    </location>
</feature>
<dbReference type="Pfam" id="PF12680">
    <property type="entry name" value="SnoaL_2"/>
    <property type="match status" value="1"/>
</dbReference>
<feature type="compositionally biased region" description="Low complexity" evidence="1">
    <location>
        <begin position="544"/>
        <end position="563"/>
    </location>
</feature>
<accession>A0A2K3DVW2</accession>
<evidence type="ECO:0000313" key="4">
    <source>
        <dbReference type="Proteomes" id="UP000006906"/>
    </source>
</evidence>
<dbReference type="OrthoDB" id="201750at2759"/>
<keyword evidence="4" id="KW-1185">Reference proteome</keyword>
<name>A0A2K3DVW2_CHLRE</name>
<dbReference type="Gramene" id="PNW84666">
    <property type="protein sequence ID" value="PNW84666"/>
    <property type="gene ID" value="CHLRE_03g153750v5"/>
</dbReference>
<feature type="compositionally biased region" description="Low complexity" evidence="1">
    <location>
        <begin position="307"/>
        <end position="324"/>
    </location>
</feature>
<gene>
    <name evidence="3" type="ORF">CHLRE_03g153750v5</name>
</gene>
<feature type="compositionally biased region" description="Low complexity" evidence="1">
    <location>
        <begin position="514"/>
        <end position="526"/>
    </location>
</feature>
<dbReference type="PaxDb" id="3055-EDP00136"/>
<dbReference type="InParanoid" id="A0A2K3DVW2"/>
<dbReference type="KEGG" id="cre:CHLRE_03g153750v5"/>
<dbReference type="Gene3D" id="3.10.450.50">
    <property type="match status" value="1"/>
</dbReference>
<sequence length="766" mass="77121">MEATRQSLALPSSSQPLVLGRVPAARGWRSHVHTARFPAPLGPRSEQATSRIIAQAVPPSRGAPARAVGAEALVAPVAPTVPRCDAFQSAKSLFEALNRRDVSAVLTLMSEEVVYDSLSTSASLRGRAAVGRFYLEALAAIPENAVFVLEPEDEQQAAAAGRRGGNGSVGAAPVLQAGLAWHMELNGVAVPLSRGMGVYWADPRTGLLTRVWENPEPAFKAAAPLLTSAVWPSTSPLLGGLTRGVSSLLNTLGSNSTNGSPVSSSDGGNGTSSSPFGAAPASTPVVPSLPDMASMLGGMLPFGGSPAAAATASSTASPQRAAAAGKPAQQSRRSAFSDHTGRVTTAPIVPTAQGARPSGVVSNGAWAAAAAAAAAKLAPASSAPAAPTAPATYETAAPAAAAAASAPAPAPTSAAVAAAPAAAAAAAMSTAAPASEALSSKGEPIRMRPLSEPEPDSASTSSASGASRAATPASSGEPAADPAAAKSETAAGDAGPASSASAASPILLPAAGSAAASSSQAPRSVPSGGGSNMSSFASMDDDGNALAGSSSDSGAAGAAAATSNGGGGGGGGGGWKLPFDRSYSMNADLTSLWEKDGAASQVVEYEAMLDVLELGGLQKVTARLIDGLDLKQAEDKFEVSFVTIVPFFRVTEKSRFTAATAMMRRDLRGGRQSSIATRVPGGVEVKMTWDNPLAGSLTEEYLVSEDGTQLAVTSDMRIGQRQAKATQIYRRSSRNRNEFLNQQRSSYGSMEDVLKKQEQQYGKIKY</sequence>
<feature type="domain" description="SnoaL-like" evidence="2">
    <location>
        <begin position="92"/>
        <end position="163"/>
    </location>
</feature>
<feature type="region of interest" description="Disordered" evidence="1">
    <location>
        <begin position="434"/>
        <end position="501"/>
    </location>
</feature>
<organism evidence="3 4">
    <name type="scientific">Chlamydomonas reinhardtii</name>
    <name type="common">Chlamydomonas smithii</name>
    <dbReference type="NCBI Taxonomy" id="3055"/>
    <lineage>
        <taxon>Eukaryota</taxon>
        <taxon>Viridiplantae</taxon>
        <taxon>Chlorophyta</taxon>
        <taxon>core chlorophytes</taxon>
        <taxon>Chlorophyceae</taxon>
        <taxon>CS clade</taxon>
        <taxon>Chlamydomonadales</taxon>
        <taxon>Chlamydomonadaceae</taxon>
        <taxon>Chlamydomonas</taxon>
    </lineage>
</organism>
<dbReference type="PANTHER" id="PTHR33698:SF3">
    <property type="entry name" value="OS09G0266000 PROTEIN"/>
    <property type="match status" value="1"/>
</dbReference>
<evidence type="ECO:0000259" key="2">
    <source>
        <dbReference type="Pfam" id="PF12680"/>
    </source>
</evidence>
<dbReference type="RefSeq" id="XP_001697474.2">
    <property type="nucleotide sequence ID" value="XM_001697422.2"/>
</dbReference>
<reference evidence="3 4" key="1">
    <citation type="journal article" date="2007" name="Science">
        <title>The Chlamydomonas genome reveals the evolution of key animal and plant functions.</title>
        <authorList>
            <person name="Merchant S.S."/>
            <person name="Prochnik S.E."/>
            <person name="Vallon O."/>
            <person name="Harris E.H."/>
            <person name="Karpowicz S.J."/>
            <person name="Witman G.B."/>
            <person name="Terry A."/>
            <person name="Salamov A."/>
            <person name="Fritz-Laylin L.K."/>
            <person name="Marechal-Drouard L."/>
            <person name="Marshall W.F."/>
            <person name="Qu L.H."/>
            <person name="Nelson D.R."/>
            <person name="Sanderfoot A.A."/>
            <person name="Spalding M.H."/>
            <person name="Kapitonov V.V."/>
            <person name="Ren Q."/>
            <person name="Ferris P."/>
            <person name="Lindquist E."/>
            <person name="Shapiro H."/>
            <person name="Lucas S.M."/>
            <person name="Grimwood J."/>
            <person name="Schmutz J."/>
            <person name="Cardol P."/>
            <person name="Cerutti H."/>
            <person name="Chanfreau G."/>
            <person name="Chen C.L."/>
            <person name="Cognat V."/>
            <person name="Croft M.T."/>
            <person name="Dent R."/>
            <person name="Dutcher S."/>
            <person name="Fernandez E."/>
            <person name="Fukuzawa H."/>
            <person name="Gonzalez-Ballester D."/>
            <person name="Gonzalez-Halphen D."/>
            <person name="Hallmann A."/>
            <person name="Hanikenne M."/>
            <person name="Hippler M."/>
            <person name="Inwood W."/>
            <person name="Jabbari K."/>
            <person name="Kalanon M."/>
            <person name="Kuras R."/>
            <person name="Lefebvre P.A."/>
            <person name="Lemaire S.D."/>
            <person name="Lobanov A.V."/>
            <person name="Lohr M."/>
            <person name="Manuell A."/>
            <person name="Meier I."/>
            <person name="Mets L."/>
            <person name="Mittag M."/>
            <person name="Mittelmeier T."/>
            <person name="Moroney J.V."/>
            <person name="Moseley J."/>
            <person name="Napoli C."/>
            <person name="Nedelcu A.M."/>
            <person name="Niyogi K."/>
            <person name="Novoselov S.V."/>
            <person name="Paulsen I.T."/>
            <person name="Pazour G."/>
            <person name="Purton S."/>
            <person name="Ral J.P."/>
            <person name="Riano-Pachon D.M."/>
            <person name="Riekhof W."/>
            <person name="Rymarquis L."/>
            <person name="Schroda M."/>
            <person name="Stern D."/>
            <person name="Umen J."/>
            <person name="Willows R."/>
            <person name="Wilson N."/>
            <person name="Zimmer S.L."/>
            <person name="Allmer J."/>
            <person name="Balk J."/>
            <person name="Bisova K."/>
            <person name="Chen C.J."/>
            <person name="Elias M."/>
            <person name="Gendler K."/>
            <person name="Hauser C."/>
            <person name="Lamb M.R."/>
            <person name="Ledford H."/>
            <person name="Long J.C."/>
            <person name="Minagawa J."/>
            <person name="Page M.D."/>
            <person name="Pan J."/>
            <person name="Pootakham W."/>
            <person name="Roje S."/>
            <person name="Rose A."/>
            <person name="Stahlberg E."/>
            <person name="Terauchi A.M."/>
            <person name="Yang P."/>
            <person name="Ball S."/>
            <person name="Bowler C."/>
            <person name="Dieckmann C.L."/>
            <person name="Gladyshev V.N."/>
            <person name="Green P."/>
            <person name="Jorgensen R."/>
            <person name="Mayfield S."/>
            <person name="Mueller-Roeber B."/>
            <person name="Rajamani S."/>
            <person name="Sayre R.T."/>
            <person name="Brokstein P."/>
            <person name="Dubchak I."/>
            <person name="Goodstein D."/>
            <person name="Hornick L."/>
            <person name="Huang Y.W."/>
            <person name="Jhaveri J."/>
            <person name="Luo Y."/>
            <person name="Martinez D."/>
            <person name="Ngau W.C."/>
            <person name="Otillar B."/>
            <person name="Poliakov A."/>
            <person name="Porter A."/>
            <person name="Szajkowski L."/>
            <person name="Werner G."/>
            <person name="Zhou K."/>
            <person name="Grigoriev I.V."/>
            <person name="Rokhsar D.S."/>
            <person name="Grossman A.R."/>
        </authorList>
    </citation>
    <scope>NUCLEOTIDE SEQUENCE [LARGE SCALE GENOMIC DNA]</scope>
    <source>
        <strain evidence="4">CC-503</strain>
    </source>
</reference>
<feature type="region of interest" description="Disordered" evidence="1">
    <location>
        <begin position="252"/>
        <end position="282"/>
    </location>
</feature>
<evidence type="ECO:0000313" key="3">
    <source>
        <dbReference type="EMBL" id="PNW84666.1"/>
    </source>
</evidence>
<evidence type="ECO:0000256" key="1">
    <source>
        <dbReference type="SAM" id="MobiDB-lite"/>
    </source>
</evidence>
<dbReference type="SUPFAM" id="SSF54427">
    <property type="entry name" value="NTF2-like"/>
    <property type="match status" value="1"/>
</dbReference>
<dbReference type="ExpressionAtlas" id="A0A2K3DVW2">
    <property type="expression patterns" value="differential"/>
</dbReference>
<feature type="compositionally biased region" description="Gly residues" evidence="1">
    <location>
        <begin position="564"/>
        <end position="573"/>
    </location>
</feature>